<accession>A0A8S4QPM5</accession>
<evidence type="ECO:0000313" key="2">
    <source>
        <dbReference type="Proteomes" id="UP000838756"/>
    </source>
</evidence>
<dbReference type="Proteomes" id="UP000838756">
    <property type="component" value="Unassembled WGS sequence"/>
</dbReference>
<comment type="caution">
    <text evidence="1">The sequence shown here is derived from an EMBL/GenBank/DDBJ whole genome shotgun (WGS) entry which is preliminary data.</text>
</comment>
<name>A0A8S4QPM5_9NEOP</name>
<keyword evidence="2" id="KW-1185">Reference proteome</keyword>
<proteinExistence type="predicted"/>
<dbReference type="AlphaFoldDB" id="A0A8S4QPM5"/>
<dbReference type="EMBL" id="CAKXAJ010015718">
    <property type="protein sequence ID" value="CAH2216544.1"/>
    <property type="molecule type" value="Genomic_DNA"/>
</dbReference>
<gene>
    <name evidence="1" type="primary">jg5006</name>
    <name evidence="1" type="ORF">PAEG_LOCUS4535</name>
</gene>
<evidence type="ECO:0000313" key="1">
    <source>
        <dbReference type="EMBL" id="CAH2216544.1"/>
    </source>
</evidence>
<dbReference type="OrthoDB" id="407509at2759"/>
<sequence>MKIAMCIAFGKLRQVFNSPVHQCLQRKVFKERVLPVMSDRADVDIDSRPDPQIQNRGMVRAMLGGSLRNKIRNEEVRRRTKVTDITHVEVVVGGTCLS</sequence>
<reference evidence="1" key="1">
    <citation type="submission" date="2022-03" db="EMBL/GenBank/DDBJ databases">
        <authorList>
            <person name="Lindestad O."/>
        </authorList>
    </citation>
    <scope>NUCLEOTIDE SEQUENCE</scope>
</reference>
<organism evidence="1 2">
    <name type="scientific">Pararge aegeria aegeria</name>
    <dbReference type="NCBI Taxonomy" id="348720"/>
    <lineage>
        <taxon>Eukaryota</taxon>
        <taxon>Metazoa</taxon>
        <taxon>Ecdysozoa</taxon>
        <taxon>Arthropoda</taxon>
        <taxon>Hexapoda</taxon>
        <taxon>Insecta</taxon>
        <taxon>Pterygota</taxon>
        <taxon>Neoptera</taxon>
        <taxon>Endopterygota</taxon>
        <taxon>Lepidoptera</taxon>
        <taxon>Glossata</taxon>
        <taxon>Ditrysia</taxon>
        <taxon>Papilionoidea</taxon>
        <taxon>Nymphalidae</taxon>
        <taxon>Satyrinae</taxon>
        <taxon>Satyrini</taxon>
        <taxon>Parargina</taxon>
        <taxon>Pararge</taxon>
    </lineage>
</organism>
<protein>
    <submittedName>
        <fullName evidence="1">Jg5006 protein</fullName>
    </submittedName>
</protein>